<keyword evidence="2" id="KW-0813">Transport</keyword>
<dbReference type="PRINTS" id="PR00169">
    <property type="entry name" value="KCHANNEL"/>
</dbReference>
<evidence type="ECO:0000256" key="7">
    <source>
        <dbReference type="ARBA" id="ARBA00022826"/>
    </source>
</evidence>
<feature type="domain" description="Ion transport" evidence="15">
    <location>
        <begin position="24"/>
        <end position="247"/>
    </location>
</feature>
<evidence type="ECO:0000259" key="15">
    <source>
        <dbReference type="Pfam" id="PF00520"/>
    </source>
</evidence>
<keyword evidence="3" id="KW-1003">Cell membrane</keyword>
<evidence type="ECO:0000256" key="2">
    <source>
        <dbReference type="ARBA" id="ARBA00022448"/>
    </source>
</evidence>
<dbReference type="FunFam" id="1.10.287.70:FF:000181">
    <property type="entry name" value="Cyclic nucleotide-gated potassium channel mll3241"/>
    <property type="match status" value="1"/>
</dbReference>
<evidence type="ECO:0000256" key="1">
    <source>
        <dbReference type="ARBA" id="ARBA00004651"/>
    </source>
</evidence>
<feature type="transmembrane region" description="Helical" evidence="14">
    <location>
        <begin position="188"/>
        <end position="208"/>
    </location>
</feature>
<evidence type="ECO:0000256" key="3">
    <source>
        <dbReference type="ARBA" id="ARBA00022475"/>
    </source>
</evidence>
<dbReference type="PANTHER" id="PTHR11537">
    <property type="entry name" value="VOLTAGE-GATED POTASSIUM CHANNEL"/>
    <property type="match status" value="1"/>
</dbReference>
<keyword evidence="10 14" id="KW-1133">Transmembrane helix</keyword>
<comment type="caution">
    <text evidence="16">The sequence shown here is derived from an EMBL/GenBank/DDBJ whole genome shotgun (WGS) entry which is preliminary data.</text>
</comment>
<dbReference type="PANTHER" id="PTHR11537:SF254">
    <property type="entry name" value="POTASSIUM VOLTAGE-GATED CHANNEL PROTEIN SHAB"/>
    <property type="match status" value="1"/>
</dbReference>
<dbReference type="Gene3D" id="1.20.120.350">
    <property type="entry name" value="Voltage-gated potassium channels. Chain C"/>
    <property type="match status" value="1"/>
</dbReference>
<feature type="transmembrane region" description="Helical" evidence="14">
    <location>
        <begin position="157"/>
        <end position="176"/>
    </location>
</feature>
<accession>A0A0W8F5Y0</accession>
<dbReference type="InterPro" id="IPR005821">
    <property type="entry name" value="Ion_trans_dom"/>
</dbReference>
<dbReference type="SUPFAM" id="SSF81324">
    <property type="entry name" value="Voltage-gated potassium channels"/>
    <property type="match status" value="1"/>
</dbReference>
<dbReference type="GO" id="GO:0005249">
    <property type="term" value="F:voltage-gated potassium channel activity"/>
    <property type="evidence" value="ECO:0007669"/>
    <property type="project" value="InterPro"/>
</dbReference>
<feature type="transmembrane region" description="Helical" evidence="14">
    <location>
        <begin position="21"/>
        <end position="43"/>
    </location>
</feature>
<feature type="transmembrane region" description="Helical" evidence="14">
    <location>
        <begin position="220"/>
        <end position="245"/>
    </location>
</feature>
<keyword evidence="4" id="KW-0633">Potassium transport</keyword>
<evidence type="ECO:0000256" key="6">
    <source>
        <dbReference type="ARBA" id="ARBA00022741"/>
    </source>
</evidence>
<evidence type="ECO:0000256" key="11">
    <source>
        <dbReference type="ARBA" id="ARBA00023065"/>
    </source>
</evidence>
<keyword evidence="7" id="KW-0631">Potassium channel</keyword>
<feature type="transmembrane region" description="Helical" evidence="14">
    <location>
        <begin position="49"/>
        <end position="74"/>
    </location>
</feature>
<dbReference type="Gene3D" id="1.10.287.70">
    <property type="match status" value="1"/>
</dbReference>
<keyword evidence="8" id="KW-0851">Voltage-gated channel</keyword>
<evidence type="ECO:0000256" key="4">
    <source>
        <dbReference type="ARBA" id="ARBA00022538"/>
    </source>
</evidence>
<dbReference type="AlphaFoldDB" id="A0A0W8F5Y0"/>
<keyword evidence="6" id="KW-0547">Nucleotide-binding</keyword>
<keyword evidence="13" id="KW-0407">Ion channel</keyword>
<dbReference type="GO" id="GO:0001508">
    <property type="term" value="P:action potential"/>
    <property type="evidence" value="ECO:0007669"/>
    <property type="project" value="TreeGrafter"/>
</dbReference>
<name>A0A0W8F5Y0_9ZZZZ</name>
<feature type="transmembrane region" description="Helical" evidence="14">
    <location>
        <begin position="95"/>
        <end position="113"/>
    </location>
</feature>
<dbReference type="Pfam" id="PF00520">
    <property type="entry name" value="Ion_trans"/>
    <property type="match status" value="1"/>
</dbReference>
<dbReference type="EMBL" id="LNQE01001526">
    <property type="protein sequence ID" value="KUG15827.1"/>
    <property type="molecule type" value="Genomic_DNA"/>
</dbReference>
<protein>
    <submittedName>
        <fullName evidence="16">Potassium voltage-gated channel subfamily kqt</fullName>
    </submittedName>
</protein>
<evidence type="ECO:0000313" key="16">
    <source>
        <dbReference type="EMBL" id="KUG15827.1"/>
    </source>
</evidence>
<keyword evidence="12 14" id="KW-0472">Membrane</keyword>
<dbReference type="InterPro" id="IPR028325">
    <property type="entry name" value="VG_K_chnl"/>
</dbReference>
<sequence length="294" mass="33505">MIAAVRHRIYEILEVVRENDTLARYFQVFLIVLIVLNVLAVILESVRTLLLQYFTVFLVFEIFSVAVFTIEYILRLWVCTENPEFRRPFLGRLRYAFTPVAIIDLVAVIPFYLPLLVPVDLRFLRILRLTRLFRGLKLVRYSDAFDFLSRALKREKYMLIVILIILTVMFIFASALMYHAEHDAQPEVFASIPHAMWWAIVTLTTVGYGDILPITVQGKVLGAIIAVIGIGMFALPAGVIAAGFIEEIKSSKNAGCGPDPDARISSLERLAALKEQGYLSDDEYEREKQRVLDS</sequence>
<evidence type="ECO:0000256" key="8">
    <source>
        <dbReference type="ARBA" id="ARBA00022882"/>
    </source>
</evidence>
<proteinExistence type="predicted"/>
<comment type="subcellular location">
    <subcellularLocation>
        <location evidence="1">Cell membrane</location>
        <topology evidence="1">Multi-pass membrane protein</topology>
    </subcellularLocation>
</comment>
<keyword evidence="5 14" id="KW-0812">Transmembrane</keyword>
<evidence type="ECO:0000256" key="5">
    <source>
        <dbReference type="ARBA" id="ARBA00022692"/>
    </source>
</evidence>
<reference evidence="16" key="1">
    <citation type="journal article" date="2015" name="Proc. Natl. Acad. Sci. U.S.A.">
        <title>Networks of energetic and metabolic interactions define dynamics in microbial communities.</title>
        <authorList>
            <person name="Embree M."/>
            <person name="Liu J.K."/>
            <person name="Al-Bassam M.M."/>
            <person name="Zengler K."/>
        </authorList>
    </citation>
    <scope>NUCLEOTIDE SEQUENCE</scope>
</reference>
<dbReference type="InterPro" id="IPR027359">
    <property type="entry name" value="Volt_channel_dom_sf"/>
</dbReference>
<keyword evidence="11" id="KW-0406">Ion transport</keyword>
<evidence type="ECO:0000256" key="10">
    <source>
        <dbReference type="ARBA" id="ARBA00022989"/>
    </source>
</evidence>
<gene>
    <name evidence="16" type="ORF">ASZ90_014509</name>
</gene>
<evidence type="ECO:0000256" key="9">
    <source>
        <dbReference type="ARBA" id="ARBA00022958"/>
    </source>
</evidence>
<evidence type="ECO:0000256" key="13">
    <source>
        <dbReference type="ARBA" id="ARBA00023303"/>
    </source>
</evidence>
<keyword evidence="9" id="KW-0630">Potassium</keyword>
<dbReference type="GO" id="GO:0008076">
    <property type="term" value="C:voltage-gated potassium channel complex"/>
    <property type="evidence" value="ECO:0007669"/>
    <property type="project" value="InterPro"/>
</dbReference>
<organism evidence="16">
    <name type="scientific">hydrocarbon metagenome</name>
    <dbReference type="NCBI Taxonomy" id="938273"/>
    <lineage>
        <taxon>unclassified sequences</taxon>
        <taxon>metagenomes</taxon>
        <taxon>ecological metagenomes</taxon>
    </lineage>
</organism>
<evidence type="ECO:0000256" key="14">
    <source>
        <dbReference type="SAM" id="Phobius"/>
    </source>
</evidence>
<dbReference type="GO" id="GO:0000166">
    <property type="term" value="F:nucleotide binding"/>
    <property type="evidence" value="ECO:0007669"/>
    <property type="project" value="UniProtKB-KW"/>
</dbReference>
<evidence type="ECO:0000256" key="12">
    <source>
        <dbReference type="ARBA" id="ARBA00023136"/>
    </source>
</evidence>